<dbReference type="Gene3D" id="2.130.10.10">
    <property type="entry name" value="YVTN repeat-like/Quinoprotein amine dehydrogenase"/>
    <property type="match status" value="2"/>
</dbReference>
<feature type="region of interest" description="Disordered" evidence="4">
    <location>
        <begin position="147"/>
        <end position="171"/>
    </location>
</feature>
<dbReference type="InterPro" id="IPR036322">
    <property type="entry name" value="WD40_repeat_dom_sf"/>
</dbReference>
<feature type="region of interest" description="Disordered" evidence="4">
    <location>
        <begin position="309"/>
        <end position="422"/>
    </location>
</feature>
<feature type="repeat" description="WD" evidence="3">
    <location>
        <begin position="795"/>
        <end position="827"/>
    </location>
</feature>
<sequence>MLLPALAAREVGTLRGPRLESKAVGDPGLALRLCDVADLNLEDRGGVGALAWNGPTADTLAVGHADGRLVLWQPEADTRSEIDTGHTGPMHGLSFLPDGTVLSAAGDGQVRMHSLRRGATRPFHLHSAAATCVLAVEAASFLSGSSDGTVRLTDTRVPPQPLREPDSPARGSCLVVDQRDQRLGRSRRSVAVASLAQDECRPWLLLTGGSDPAIRLYDMRMARPPAATAAPWVAAYVPSHLKAGLLGSARSAQRSPAGGSVTAVAFARGGADVLGAYAGDAAYGFHGAAHARDLASLLSIADLTLPARGAARRGAGPSRRQSTGSLADEASPATPGGGGSPPAGPPSRAALRGSPSFAESLPGPGPGEAAGRAAWPRTSTGRAPPRPQEAEGTWSSAPGAAQDGSGSDAEAGGGPAAQRRSRRLARAVFAEGAGRLGGAVLDPAPRESPPIQLDSTLSVLGTRPDDLLGGDVSEVGPAHARAVVGPSHGGADAAPGRGREASVDAGGGDGRARSHVASAGVSAQTASVAPRRAALEAPSVAFAPPDEASPAGGAAPAAAAGRGGHAARRAAAEVSTAAARPHSPPAGERGEEQAQHRYATRAAVPAWDVSSAAPRAGSAAHPLASAALSDRGPSRVGDHVPGSTGGAAQGDADAARVRVGESAHGGPGAALGPAGAAARTPPEGRGLPAVPRTLAARQQPTASPGPREDSSRLGAIVFGSHHMGEASDQEVSPRRMYSRSYDLLGGSGLPEGSGMQHMSLSALCQLGGDTLICPSSLGAAFVWEYASGRLTNVLLQGEDSSMESGTARPGYPQLATGSQDSTVRLWSPEARLWCYGE</sequence>
<evidence type="ECO:0000256" key="3">
    <source>
        <dbReference type="PROSITE-ProRule" id="PRU00221"/>
    </source>
</evidence>
<dbReference type="PANTHER" id="PTHR15574">
    <property type="entry name" value="WD REPEAT DOMAIN-CONTAINING FAMILY"/>
    <property type="match status" value="1"/>
</dbReference>
<feature type="compositionally biased region" description="Low complexity" evidence="4">
    <location>
        <begin position="670"/>
        <end position="686"/>
    </location>
</feature>
<dbReference type="AlphaFoldDB" id="A0A1D1ZUK4"/>
<name>A0A1D1ZUK4_AUXPR</name>
<dbReference type="Pfam" id="PF00400">
    <property type="entry name" value="WD40"/>
    <property type="match status" value="2"/>
</dbReference>
<dbReference type="GO" id="GO:0080008">
    <property type="term" value="C:Cul4-RING E3 ubiquitin ligase complex"/>
    <property type="evidence" value="ECO:0007669"/>
    <property type="project" value="TreeGrafter"/>
</dbReference>
<feature type="compositionally biased region" description="Low complexity" evidence="4">
    <location>
        <begin position="367"/>
        <end position="376"/>
    </location>
</feature>
<accession>A0A1D1ZUK4</accession>
<dbReference type="InterPro" id="IPR045151">
    <property type="entry name" value="DCAF8"/>
</dbReference>
<feature type="compositionally biased region" description="Low complexity" evidence="4">
    <location>
        <begin position="544"/>
        <end position="560"/>
    </location>
</feature>
<dbReference type="GO" id="GO:0005737">
    <property type="term" value="C:cytoplasm"/>
    <property type="evidence" value="ECO:0007669"/>
    <property type="project" value="TreeGrafter"/>
</dbReference>
<feature type="region of interest" description="Disordered" evidence="4">
    <location>
        <begin position="484"/>
        <end position="530"/>
    </location>
</feature>
<keyword evidence="1 3" id="KW-0853">WD repeat</keyword>
<dbReference type="PANTHER" id="PTHR15574:SF40">
    <property type="entry name" value="WD AND TETRATRICOPEPTIDE REPEATS PROTEIN 1"/>
    <property type="match status" value="1"/>
</dbReference>
<dbReference type="InterPro" id="IPR015943">
    <property type="entry name" value="WD40/YVTN_repeat-like_dom_sf"/>
</dbReference>
<dbReference type="SUPFAM" id="SSF50978">
    <property type="entry name" value="WD40 repeat-like"/>
    <property type="match status" value="1"/>
</dbReference>
<feature type="region of interest" description="Disordered" evidence="4">
    <location>
        <begin position="621"/>
        <end position="689"/>
    </location>
</feature>
<evidence type="ECO:0000256" key="1">
    <source>
        <dbReference type="ARBA" id="ARBA00022574"/>
    </source>
</evidence>
<reference evidence="5" key="1">
    <citation type="submission" date="2015-08" db="EMBL/GenBank/DDBJ databases">
        <authorList>
            <person name="Babu N.S."/>
            <person name="Beckwith C.J."/>
            <person name="Beseler K.G."/>
            <person name="Brison A."/>
            <person name="Carone J.V."/>
            <person name="Caskin T.P."/>
            <person name="Diamond M."/>
            <person name="Durham M.E."/>
            <person name="Foxe J.M."/>
            <person name="Go M."/>
            <person name="Henderson B.A."/>
            <person name="Jones I.B."/>
            <person name="McGettigan J.A."/>
            <person name="Micheletti S.J."/>
            <person name="Nasrallah M.E."/>
            <person name="Ortiz D."/>
            <person name="Piller C.R."/>
            <person name="Privatt S.R."/>
            <person name="Schneider S.L."/>
            <person name="Sharp S."/>
            <person name="Smith T.C."/>
            <person name="Stanton J.D."/>
            <person name="Ullery H.E."/>
            <person name="Wilson R.J."/>
            <person name="Serrano M.G."/>
            <person name="Buck G."/>
            <person name="Lee V."/>
            <person name="Wang Y."/>
            <person name="Carvalho R."/>
            <person name="Voegtly L."/>
            <person name="Shi R."/>
            <person name="Duckworth R."/>
            <person name="Johnson A."/>
            <person name="Loviza R."/>
            <person name="Walstead R."/>
            <person name="Shah Z."/>
            <person name="Kiflezghi M."/>
            <person name="Wade K."/>
            <person name="Ball S.L."/>
            <person name="Bradley K.W."/>
            <person name="Asai D.J."/>
            <person name="Bowman C.A."/>
            <person name="Russell D.A."/>
            <person name="Pope W.H."/>
            <person name="Jacobs-Sera D."/>
            <person name="Hendrix R.W."/>
            <person name="Hatfull G.F."/>
        </authorList>
    </citation>
    <scope>NUCLEOTIDE SEQUENCE</scope>
</reference>
<dbReference type="InterPro" id="IPR001680">
    <property type="entry name" value="WD40_rpt"/>
</dbReference>
<protein>
    <submittedName>
        <fullName evidence="5">Uncharacterized protein</fullName>
    </submittedName>
</protein>
<evidence type="ECO:0000313" key="5">
    <source>
        <dbReference type="EMBL" id="JAT70531.1"/>
    </source>
</evidence>
<proteinExistence type="predicted"/>
<feature type="compositionally biased region" description="Low complexity" evidence="4">
    <location>
        <begin position="572"/>
        <end position="581"/>
    </location>
</feature>
<feature type="region of interest" description="Disordered" evidence="4">
    <location>
        <begin position="437"/>
        <end position="457"/>
    </location>
</feature>
<evidence type="ECO:0000256" key="4">
    <source>
        <dbReference type="SAM" id="MobiDB-lite"/>
    </source>
</evidence>
<dbReference type="GO" id="GO:0045717">
    <property type="term" value="P:negative regulation of fatty acid biosynthetic process"/>
    <property type="evidence" value="ECO:0007669"/>
    <property type="project" value="TreeGrafter"/>
</dbReference>
<feature type="compositionally biased region" description="Low complexity" evidence="4">
    <location>
        <begin position="395"/>
        <end position="410"/>
    </location>
</feature>
<gene>
    <name evidence="5" type="ORF">g.30960</name>
</gene>
<keyword evidence="2" id="KW-0677">Repeat</keyword>
<dbReference type="PROSITE" id="PS50082">
    <property type="entry name" value="WD_REPEATS_2"/>
    <property type="match status" value="1"/>
</dbReference>
<evidence type="ECO:0000256" key="2">
    <source>
        <dbReference type="ARBA" id="ARBA00022737"/>
    </source>
</evidence>
<organism evidence="5">
    <name type="scientific">Auxenochlorella protothecoides</name>
    <name type="common">Green microalga</name>
    <name type="synonym">Chlorella protothecoides</name>
    <dbReference type="NCBI Taxonomy" id="3075"/>
    <lineage>
        <taxon>Eukaryota</taxon>
        <taxon>Viridiplantae</taxon>
        <taxon>Chlorophyta</taxon>
        <taxon>core chlorophytes</taxon>
        <taxon>Trebouxiophyceae</taxon>
        <taxon>Chlorellales</taxon>
        <taxon>Chlorellaceae</taxon>
        <taxon>Auxenochlorella</taxon>
    </lineage>
</organism>
<feature type="region of interest" description="Disordered" evidence="4">
    <location>
        <begin position="544"/>
        <end position="601"/>
    </location>
</feature>
<dbReference type="SMART" id="SM00320">
    <property type="entry name" value="WD40"/>
    <property type="match status" value="5"/>
</dbReference>
<dbReference type="EMBL" id="GDKF01008091">
    <property type="protein sequence ID" value="JAT70531.1"/>
    <property type="molecule type" value="Transcribed_RNA"/>
</dbReference>